<dbReference type="Gene3D" id="2.30.40.10">
    <property type="entry name" value="Urease, subunit C, domain 1"/>
    <property type="match status" value="1"/>
</dbReference>
<dbReference type="InterPro" id="IPR011059">
    <property type="entry name" value="Metal-dep_hydrolase_composite"/>
</dbReference>
<feature type="domain" description="Amidohydrolase 3" evidence="1">
    <location>
        <begin position="38"/>
        <end position="463"/>
    </location>
</feature>
<dbReference type="Pfam" id="PF07969">
    <property type="entry name" value="Amidohydro_3"/>
    <property type="match status" value="1"/>
</dbReference>
<name>A0A1I5NG07_9ACTN</name>
<organism evidence="2 3">
    <name type="scientific">Actinomadura madurae</name>
    <dbReference type="NCBI Taxonomy" id="1993"/>
    <lineage>
        <taxon>Bacteria</taxon>
        <taxon>Bacillati</taxon>
        <taxon>Actinomycetota</taxon>
        <taxon>Actinomycetes</taxon>
        <taxon>Streptosporangiales</taxon>
        <taxon>Thermomonosporaceae</taxon>
        <taxon>Actinomadura</taxon>
    </lineage>
</organism>
<evidence type="ECO:0000313" key="2">
    <source>
        <dbReference type="EMBL" id="SFP20709.1"/>
    </source>
</evidence>
<dbReference type="PANTHER" id="PTHR22642">
    <property type="entry name" value="IMIDAZOLONEPROPIONASE"/>
    <property type="match status" value="1"/>
</dbReference>
<keyword evidence="2" id="KW-0378">Hydrolase</keyword>
<dbReference type="eggNOG" id="COG1574">
    <property type="taxonomic scope" value="Bacteria"/>
</dbReference>
<dbReference type="GO" id="GO:0016810">
    <property type="term" value="F:hydrolase activity, acting on carbon-nitrogen (but not peptide) bonds"/>
    <property type="evidence" value="ECO:0007669"/>
    <property type="project" value="InterPro"/>
</dbReference>
<dbReference type="Gene3D" id="3.20.20.140">
    <property type="entry name" value="Metal-dependent hydrolases"/>
    <property type="match status" value="2"/>
</dbReference>
<dbReference type="AlphaFoldDB" id="A0A1I5NG07"/>
<dbReference type="STRING" id="1993.SAMN04489713_112142"/>
<gene>
    <name evidence="2" type="ORF">SAMN04489713_112142</name>
</gene>
<dbReference type="InterPro" id="IPR013108">
    <property type="entry name" value="Amidohydro_3"/>
</dbReference>
<reference evidence="2 3" key="1">
    <citation type="submission" date="2016-10" db="EMBL/GenBank/DDBJ databases">
        <authorList>
            <person name="de Groot N.N."/>
        </authorList>
    </citation>
    <scope>NUCLEOTIDE SEQUENCE [LARGE SCALE GENOMIC DNA]</scope>
    <source>
        <strain evidence="2 3">DSM 43067</strain>
    </source>
</reference>
<accession>A0A1I5NG07</accession>
<proteinExistence type="predicted"/>
<dbReference type="Gene3D" id="3.10.310.70">
    <property type="match status" value="1"/>
</dbReference>
<dbReference type="PANTHER" id="PTHR22642:SF2">
    <property type="entry name" value="PROTEIN LONG AFTER FAR-RED 3"/>
    <property type="match status" value="1"/>
</dbReference>
<evidence type="ECO:0000259" key="1">
    <source>
        <dbReference type="Pfam" id="PF07969"/>
    </source>
</evidence>
<dbReference type="SUPFAM" id="SSF51556">
    <property type="entry name" value="Metallo-dependent hydrolases"/>
    <property type="match status" value="1"/>
</dbReference>
<keyword evidence="3" id="KW-1185">Reference proteome</keyword>
<dbReference type="InterPro" id="IPR032466">
    <property type="entry name" value="Metal_Hydrolase"/>
</dbReference>
<dbReference type="InParanoid" id="A0A1I5NG07"/>
<sequence length="464" mass="49164">MLLRDAELDGGPRRADVRIAGDRIAEIGHSLPRRPGERVVECRGGALIPGLCDHHLHLHALAARRHSVPCGPPQVSDHAGLAAALWDAAPDEHGWIRGTGYIETVAGDLDAAALDRLQPHRPLRVQHRSGALWMLNTAALTATGLAAAGHPGIERDPHGTPTGRLWRADAWLRTRLPPSPPLPLDDVARELAGFGITAVTDATPDLGPAALAAFDRAVAGGTLPQRLHLLGAPLDALTTDPRISAGPYKIVIADSALPGLDDLSDRIRAAHDRGRPIAAHCVTREALVLLLAALDQAGPAFGGDRVEHAALVPAELIDDIARRGVRVVTQPGFIADRGDDYLRDVAAEDHRDLYRYASLRVAGVPVGLSSDAPYGPLDPWQVMTAAVHRRARSGTTVGPAERIAPLTALHAYLTPPEEPGGRIRTVQAGAPADLLLLHVPLTEALHRPSAALVRTVAIEGRPVL</sequence>
<dbReference type="EMBL" id="FOVH01000012">
    <property type="protein sequence ID" value="SFP20709.1"/>
    <property type="molecule type" value="Genomic_DNA"/>
</dbReference>
<protein>
    <submittedName>
        <fullName evidence="2">Predicted amidohydrolase YtcJ</fullName>
    </submittedName>
</protein>
<evidence type="ECO:0000313" key="3">
    <source>
        <dbReference type="Proteomes" id="UP000183413"/>
    </source>
</evidence>
<dbReference type="SUPFAM" id="SSF51338">
    <property type="entry name" value="Composite domain of metallo-dependent hydrolases"/>
    <property type="match status" value="1"/>
</dbReference>
<dbReference type="Proteomes" id="UP000183413">
    <property type="component" value="Unassembled WGS sequence"/>
</dbReference>